<evidence type="ECO:0000313" key="7">
    <source>
        <dbReference type="Proteomes" id="UP000239724"/>
    </source>
</evidence>
<feature type="active site" description="Proton acceptor" evidence="4">
    <location>
        <position position="168"/>
    </location>
</feature>
<dbReference type="Gene3D" id="3.40.1090.10">
    <property type="entry name" value="Cytosolic phospholipase A2 catalytic domain"/>
    <property type="match status" value="2"/>
</dbReference>
<evidence type="ECO:0000313" key="6">
    <source>
        <dbReference type="EMBL" id="PPQ27436.1"/>
    </source>
</evidence>
<dbReference type="AlphaFoldDB" id="A0A2S6MYK8"/>
<dbReference type="PANTHER" id="PTHR14226">
    <property type="entry name" value="NEUROPATHY TARGET ESTERASE/SWISS CHEESE D.MELANOGASTER"/>
    <property type="match status" value="1"/>
</dbReference>
<dbReference type="GO" id="GO:0016787">
    <property type="term" value="F:hydrolase activity"/>
    <property type="evidence" value="ECO:0007669"/>
    <property type="project" value="UniProtKB-UniRule"/>
</dbReference>
<dbReference type="OrthoDB" id="5290098at2"/>
<keyword evidence="1 4" id="KW-0378">Hydrolase</keyword>
<feature type="domain" description="PNPLA" evidence="5">
    <location>
        <begin position="21"/>
        <end position="181"/>
    </location>
</feature>
<reference evidence="6 7" key="1">
    <citation type="journal article" date="2018" name="Arch. Microbiol.">
        <title>New insights into the metabolic potential of the phototrophic purple bacterium Rhodopila globiformis DSM 161(T) from its draft genome sequence and evidence for a vanadium-dependent nitrogenase.</title>
        <authorList>
            <person name="Imhoff J.F."/>
            <person name="Rahn T."/>
            <person name="Kunzel S."/>
            <person name="Neulinger S.C."/>
        </authorList>
    </citation>
    <scope>NUCLEOTIDE SEQUENCE [LARGE SCALE GENOMIC DNA]</scope>
    <source>
        <strain evidence="6 7">DSM 161</strain>
    </source>
</reference>
<dbReference type="PANTHER" id="PTHR14226:SF76">
    <property type="entry name" value="NTE FAMILY PROTEIN RSSA"/>
    <property type="match status" value="1"/>
</dbReference>
<evidence type="ECO:0000256" key="4">
    <source>
        <dbReference type="PROSITE-ProRule" id="PRU01161"/>
    </source>
</evidence>
<dbReference type="GO" id="GO:0016042">
    <property type="term" value="P:lipid catabolic process"/>
    <property type="evidence" value="ECO:0007669"/>
    <property type="project" value="UniProtKB-UniRule"/>
</dbReference>
<proteinExistence type="predicted"/>
<dbReference type="InterPro" id="IPR002641">
    <property type="entry name" value="PNPLA_dom"/>
</dbReference>
<keyword evidence="3 4" id="KW-0443">Lipid metabolism</keyword>
<dbReference type="InterPro" id="IPR050301">
    <property type="entry name" value="NTE"/>
</dbReference>
<evidence type="ECO:0000256" key="2">
    <source>
        <dbReference type="ARBA" id="ARBA00022963"/>
    </source>
</evidence>
<evidence type="ECO:0000256" key="1">
    <source>
        <dbReference type="ARBA" id="ARBA00022801"/>
    </source>
</evidence>
<feature type="short sequence motif" description="DGA/G" evidence="4">
    <location>
        <begin position="168"/>
        <end position="170"/>
    </location>
</feature>
<name>A0A2S6MYK8_RHOGL</name>
<evidence type="ECO:0000259" key="5">
    <source>
        <dbReference type="PROSITE" id="PS51635"/>
    </source>
</evidence>
<dbReference type="Pfam" id="PF01734">
    <property type="entry name" value="Patatin"/>
    <property type="match status" value="1"/>
</dbReference>
<accession>A0A2S6MYK8</accession>
<dbReference type="InterPro" id="IPR016035">
    <property type="entry name" value="Acyl_Trfase/lysoPLipase"/>
</dbReference>
<dbReference type="PROSITE" id="PS51635">
    <property type="entry name" value="PNPLA"/>
    <property type="match status" value="1"/>
</dbReference>
<feature type="active site" description="Nucleophile" evidence="4">
    <location>
        <position position="54"/>
    </location>
</feature>
<dbReference type="SUPFAM" id="SSF52151">
    <property type="entry name" value="FabD/lysophospholipase-like"/>
    <property type="match status" value="1"/>
</dbReference>
<comment type="caution">
    <text evidence="4">Lacks conserved residue(s) required for the propagation of feature annotation.</text>
</comment>
<gene>
    <name evidence="6" type="ORF">CCS01_27175</name>
</gene>
<organism evidence="6 7">
    <name type="scientific">Rhodopila globiformis</name>
    <name type="common">Rhodopseudomonas globiformis</name>
    <dbReference type="NCBI Taxonomy" id="1071"/>
    <lineage>
        <taxon>Bacteria</taxon>
        <taxon>Pseudomonadati</taxon>
        <taxon>Pseudomonadota</taxon>
        <taxon>Alphaproteobacteria</taxon>
        <taxon>Acetobacterales</taxon>
        <taxon>Acetobacteraceae</taxon>
        <taxon>Rhodopila</taxon>
    </lineage>
</organism>
<dbReference type="EMBL" id="NHRY01000258">
    <property type="protein sequence ID" value="PPQ27436.1"/>
    <property type="molecule type" value="Genomic_DNA"/>
</dbReference>
<feature type="short sequence motif" description="GXSXG" evidence="4">
    <location>
        <begin position="52"/>
        <end position="56"/>
    </location>
</feature>
<sequence length="323" mass="33662">MDHHHPHSPITPLPAHRRVGLALGSGSARGLAHIGVLGALEEAGIAVDAIAGSSIGALIGAIHAAGRLDGLKAFFRSLDWLGMMRFVDVVLPKSGLIDGARISALVREHVAARSIEALPTPFAAVATDLGSGERVVLRSGDVIDAVRASISVPGIFTPVRYGSRILVDGGVVDPVPVAAARALGPAFVIAVDLNHGVVAHRAAPRRPAHKTAAASSAIAAWARSIRQATVDLPARPRNSETPATAQLARWSGAEGPLPNIFDVLLTSINVMETRITESQLAIDPPDLLIRPPLAHIGLLDFARAEEIVEIGYEAARGQVAAVR</sequence>
<keyword evidence="2 4" id="KW-0442">Lipid degradation</keyword>
<protein>
    <submittedName>
        <fullName evidence="6">Patatin</fullName>
    </submittedName>
</protein>
<dbReference type="Proteomes" id="UP000239724">
    <property type="component" value="Unassembled WGS sequence"/>
</dbReference>
<dbReference type="RefSeq" id="WP_104521965.1">
    <property type="nucleotide sequence ID" value="NZ_NHRY01000258.1"/>
</dbReference>
<comment type="caution">
    <text evidence="6">The sequence shown here is derived from an EMBL/GenBank/DDBJ whole genome shotgun (WGS) entry which is preliminary data.</text>
</comment>
<evidence type="ECO:0000256" key="3">
    <source>
        <dbReference type="ARBA" id="ARBA00023098"/>
    </source>
</evidence>
<keyword evidence="7" id="KW-1185">Reference proteome</keyword>